<sequence>MRRSAVFVDAGYLFAQGSVLLTGTRQSRETITLDISKVVQALREVAKAQCDLPLLRIYWYDAMRLGRPTPEQAALADSDDIKVRLGQINSAGEQKGVDALIVTDMVELARNQAITDVVLVSGDEDVRVGVVLAQQFGVRVHLLGIEPSRANQSRSLKQESDTTTEWDKAAISAFLSYAPPATPAAASAATANTGLDGLIEPIIAALEAQELAALQAAFASSTQVPPDYDRALLRVGRIHYQQATLSNPERTTLRSAFIRLVQAAPAPSEGAL</sequence>
<dbReference type="PANTHER" id="PTHR35458">
    <property type="entry name" value="SLR0755 PROTEIN"/>
    <property type="match status" value="1"/>
</dbReference>
<name>A0ABS8H8G9_9SPHN</name>
<dbReference type="EMBL" id="JAJGNP010000024">
    <property type="protein sequence ID" value="MCC4234651.1"/>
    <property type="molecule type" value="Genomic_DNA"/>
</dbReference>
<keyword evidence="3" id="KW-1185">Reference proteome</keyword>
<evidence type="ECO:0000313" key="3">
    <source>
        <dbReference type="Proteomes" id="UP001198830"/>
    </source>
</evidence>
<dbReference type="InterPro" id="IPR047140">
    <property type="entry name" value="LabA"/>
</dbReference>
<organism evidence="2 3">
    <name type="scientific">Sphingobium soli</name>
    <dbReference type="NCBI Taxonomy" id="1591116"/>
    <lineage>
        <taxon>Bacteria</taxon>
        <taxon>Pseudomonadati</taxon>
        <taxon>Pseudomonadota</taxon>
        <taxon>Alphaproteobacteria</taxon>
        <taxon>Sphingomonadales</taxon>
        <taxon>Sphingomonadaceae</taxon>
        <taxon>Sphingobium</taxon>
    </lineage>
</organism>
<protein>
    <submittedName>
        <fullName evidence="2">NYN domain-containing protein</fullName>
    </submittedName>
</protein>
<dbReference type="InterPro" id="IPR021139">
    <property type="entry name" value="NYN"/>
</dbReference>
<gene>
    <name evidence="2" type="ORF">LL253_18420</name>
</gene>
<dbReference type="PANTHER" id="PTHR35458:SF8">
    <property type="entry name" value="SLR0650 PROTEIN"/>
    <property type="match status" value="1"/>
</dbReference>
<proteinExistence type="predicted"/>
<dbReference type="RefSeq" id="WP_228228096.1">
    <property type="nucleotide sequence ID" value="NZ_JAJGNP010000024.1"/>
</dbReference>
<accession>A0ABS8H8G9</accession>
<dbReference type="Pfam" id="PF01936">
    <property type="entry name" value="NYN"/>
    <property type="match status" value="1"/>
</dbReference>
<reference evidence="2 3" key="1">
    <citation type="submission" date="2021-10" db="EMBL/GenBank/DDBJ databases">
        <title>The diversity and Nitrogen Metabolism of Culturable Nitrate-Utilizing Bacteria Within the Oxygen Minimum Zone of the Changjiang (Yangtze River)Estuary.</title>
        <authorList>
            <person name="Zhang D."/>
            <person name="Zheng J."/>
            <person name="Liu S."/>
            <person name="He W."/>
        </authorList>
    </citation>
    <scope>NUCLEOTIDE SEQUENCE [LARGE SCALE GENOMIC DNA]</scope>
    <source>
        <strain evidence="2 3">FXH275-2</strain>
    </source>
</reference>
<dbReference type="Proteomes" id="UP001198830">
    <property type="component" value="Unassembled WGS sequence"/>
</dbReference>
<evidence type="ECO:0000259" key="1">
    <source>
        <dbReference type="Pfam" id="PF01936"/>
    </source>
</evidence>
<evidence type="ECO:0000313" key="2">
    <source>
        <dbReference type="EMBL" id="MCC4234651.1"/>
    </source>
</evidence>
<comment type="caution">
    <text evidence="2">The sequence shown here is derived from an EMBL/GenBank/DDBJ whole genome shotgun (WGS) entry which is preliminary data.</text>
</comment>
<dbReference type="Gene3D" id="3.40.50.1010">
    <property type="entry name" value="5'-nuclease"/>
    <property type="match status" value="1"/>
</dbReference>
<feature type="domain" description="NYN" evidence="1">
    <location>
        <begin position="3"/>
        <end position="164"/>
    </location>
</feature>